<protein>
    <submittedName>
        <fullName evidence="1">Uncharacterized protein</fullName>
    </submittedName>
</protein>
<keyword evidence="2" id="KW-1185">Reference proteome</keyword>
<reference evidence="1 2" key="1">
    <citation type="submission" date="2018-09" db="EMBL/GenBank/DDBJ databases">
        <title>Murine metabolic-syndrome-specific gut microbial biobank.</title>
        <authorList>
            <person name="Liu C."/>
        </authorList>
    </citation>
    <scope>NUCLEOTIDE SEQUENCE [LARGE SCALE GENOMIC DNA]</scope>
    <source>
        <strain evidence="1 2">0.1xD8-82</strain>
    </source>
</reference>
<dbReference type="AlphaFoldDB" id="A0A3A9AAT9"/>
<sequence length="108" mass="12362">MRKNITKKEHDTIMPNIADEILKTIKYAIDRKAVNCDITYESVIKDITPKGYVILDRTGSERTVQCCIPGVSLRMMQRVWVKEPMGNLKDLHICGVVGNTNNSKSRRR</sequence>
<evidence type="ECO:0000313" key="2">
    <source>
        <dbReference type="Proteomes" id="UP000280696"/>
    </source>
</evidence>
<proteinExistence type="predicted"/>
<evidence type="ECO:0000313" key="1">
    <source>
        <dbReference type="EMBL" id="RKI88378.1"/>
    </source>
</evidence>
<dbReference type="EMBL" id="RAYQ01000028">
    <property type="protein sequence ID" value="RKI88378.1"/>
    <property type="molecule type" value="Genomic_DNA"/>
</dbReference>
<comment type="caution">
    <text evidence="1">The sequence shown here is derived from an EMBL/GenBank/DDBJ whole genome shotgun (WGS) entry which is preliminary data.</text>
</comment>
<dbReference type="Proteomes" id="UP000280696">
    <property type="component" value="Unassembled WGS sequence"/>
</dbReference>
<accession>A0A3A9AAT9</accession>
<name>A0A3A9AAT9_9FIRM</name>
<gene>
    <name evidence="1" type="ORF">D7V94_19270</name>
</gene>
<organism evidence="1 2">
    <name type="scientific">Parablautia intestinalis</name>
    <dbReference type="NCBI Taxonomy" id="2320100"/>
    <lineage>
        <taxon>Bacteria</taxon>
        <taxon>Bacillati</taxon>
        <taxon>Bacillota</taxon>
        <taxon>Clostridia</taxon>
        <taxon>Lachnospirales</taxon>
        <taxon>Lachnospiraceae</taxon>
        <taxon>Parablautia</taxon>
    </lineage>
</organism>